<evidence type="ECO:0000313" key="2">
    <source>
        <dbReference type="EMBL" id="TWU19232.1"/>
    </source>
</evidence>
<evidence type="ECO:0000313" key="3">
    <source>
        <dbReference type="Proteomes" id="UP000319908"/>
    </source>
</evidence>
<reference evidence="2 3" key="1">
    <citation type="journal article" date="2020" name="Antonie Van Leeuwenhoek">
        <title>Rhodopirellula heiligendammensis sp. nov., Rhodopirellula pilleata sp. nov., and Rhodopirellula solitaria sp. nov. isolated from natural or artificial marine surfaces in Northern Germany and California, USA, and emended description of the genus Rhodopirellula.</title>
        <authorList>
            <person name="Kallscheuer N."/>
            <person name="Wiegand S."/>
            <person name="Jogler M."/>
            <person name="Boedeker C."/>
            <person name="Peeters S.H."/>
            <person name="Rast P."/>
            <person name="Heuer A."/>
            <person name="Jetten M.S.M."/>
            <person name="Rohde M."/>
            <person name="Jogler C."/>
        </authorList>
    </citation>
    <scope>NUCLEOTIDE SEQUENCE [LARGE SCALE GENOMIC DNA]</scope>
    <source>
        <strain evidence="2 3">Poly21</strain>
    </source>
</reference>
<dbReference type="RefSeq" id="WP_146406103.1">
    <property type="nucleotide sequence ID" value="NZ_SJPU01000001.1"/>
</dbReference>
<organism evidence="2 3">
    <name type="scientific">Allorhodopirellula heiligendammensis</name>
    <dbReference type="NCBI Taxonomy" id="2714739"/>
    <lineage>
        <taxon>Bacteria</taxon>
        <taxon>Pseudomonadati</taxon>
        <taxon>Planctomycetota</taxon>
        <taxon>Planctomycetia</taxon>
        <taxon>Pirellulales</taxon>
        <taxon>Pirellulaceae</taxon>
        <taxon>Allorhodopirellula</taxon>
    </lineage>
</organism>
<keyword evidence="3" id="KW-1185">Reference proteome</keyword>
<sequence length="87" mass="9657">MAKPAKLKPDSQSIAVIRSYHPIRIERELLDQVFDLAERGCSAGNSGVARLRLDADTIDDQRTEPSKQHDFGAQSVPQQRDQLEAVA</sequence>
<name>A0A5C6C557_9BACT</name>
<gene>
    <name evidence="2" type="ORF">Poly21_14030</name>
</gene>
<comment type="caution">
    <text evidence="2">The sequence shown here is derived from an EMBL/GenBank/DDBJ whole genome shotgun (WGS) entry which is preliminary data.</text>
</comment>
<dbReference type="OrthoDB" id="9956184at2"/>
<protein>
    <submittedName>
        <fullName evidence="2">Uncharacterized protein</fullName>
    </submittedName>
</protein>
<proteinExistence type="predicted"/>
<dbReference type="AlphaFoldDB" id="A0A5C6C557"/>
<dbReference type="Proteomes" id="UP000319908">
    <property type="component" value="Unassembled WGS sequence"/>
</dbReference>
<feature type="region of interest" description="Disordered" evidence="1">
    <location>
        <begin position="62"/>
        <end position="87"/>
    </location>
</feature>
<accession>A0A5C6C557</accession>
<dbReference type="EMBL" id="SJPU01000001">
    <property type="protein sequence ID" value="TWU19232.1"/>
    <property type="molecule type" value="Genomic_DNA"/>
</dbReference>
<evidence type="ECO:0000256" key="1">
    <source>
        <dbReference type="SAM" id="MobiDB-lite"/>
    </source>
</evidence>